<dbReference type="InterPro" id="IPR005338">
    <property type="entry name" value="Anhydro_N_Ac-Mur_kinase"/>
</dbReference>
<gene>
    <name evidence="2" type="primary">anmK</name>
    <name evidence="4" type="ORF">IC63_02215</name>
</gene>
<comment type="pathway">
    <text evidence="2">Cell wall biogenesis; peptidoglycan recycling.</text>
</comment>
<dbReference type="GO" id="GO:0016773">
    <property type="term" value="F:phosphotransferase activity, alcohol group as acceptor"/>
    <property type="evidence" value="ECO:0007669"/>
    <property type="project" value="UniProtKB-UniRule"/>
</dbReference>
<proteinExistence type="inferred from homology"/>
<comment type="catalytic activity">
    <reaction evidence="2">
        <text>1,6-anhydro-N-acetyl-beta-muramate + ATP + H2O = N-acetyl-D-muramate 6-phosphate + ADP + H(+)</text>
        <dbReference type="Rhea" id="RHEA:24952"/>
        <dbReference type="ChEBI" id="CHEBI:15377"/>
        <dbReference type="ChEBI" id="CHEBI:15378"/>
        <dbReference type="ChEBI" id="CHEBI:30616"/>
        <dbReference type="ChEBI" id="CHEBI:58690"/>
        <dbReference type="ChEBI" id="CHEBI:58722"/>
        <dbReference type="ChEBI" id="CHEBI:456216"/>
        <dbReference type="EC" id="2.7.1.170"/>
    </reaction>
</comment>
<dbReference type="GO" id="GO:0009254">
    <property type="term" value="P:peptidoglycan turnover"/>
    <property type="evidence" value="ECO:0007669"/>
    <property type="project" value="UniProtKB-UniRule"/>
</dbReference>
<evidence type="ECO:0000256" key="3">
    <source>
        <dbReference type="SAM" id="MobiDB-lite"/>
    </source>
</evidence>
<sequence>MQRAGWPKGRMQVLGMMSGTSLDGVDAALLDTDGETIFGFGRSGFRPYAAAEADVLHAALGRWPGEPGVAAAAALSVDAHAALAADFPEAAAIGYHGQTLAHDPGGRGTHQAGPGWQLARRTGRPVVWDFRTEDVRQGGEGAPLAPFFHHALSRWAVSQGRLEAAPVVFLNLGGVGNLTWCDPRRADPVGACVAFDTGPANAPLNDMMRARRGLARDEGGRLAAAGQVREGVIAAVLRHPYFARPAPKSLDRDSFAMLGPAVAQMDDADAAATLTHAAAAAVGAGLKLLPTRPAAMLVCGGGRHNGAMMAALAARCGVPVRAVDDLGLDGDMIEAQAFAWLAARVLRGLPTSGPGTTGAPGAVGGGRISLPAG</sequence>
<protein>
    <recommendedName>
        <fullName evidence="2">Anhydro-N-acetylmuramic acid kinase</fullName>
        <ecNumber evidence="2">2.7.1.170</ecNumber>
    </recommendedName>
    <alternativeName>
        <fullName evidence="2">AnhMurNAc kinase</fullName>
    </alternativeName>
</protein>
<dbReference type="UniPathway" id="UPA00544"/>
<keyword evidence="2" id="KW-0808">Transferase</keyword>
<dbReference type="AlphaFoldDB" id="A0A099FGG4"/>
<feature type="compositionally biased region" description="Gly residues" evidence="3">
    <location>
        <begin position="355"/>
        <end position="367"/>
    </location>
</feature>
<reference evidence="4 5" key="2">
    <citation type="submission" date="2014-10" db="EMBL/GenBank/DDBJ databases">
        <title>Paracoccus sanguinis sp. nov., isolated from clinical specimens of New York State patients.</title>
        <authorList>
            <person name="Mingle L.A."/>
            <person name="Cole J.A."/>
            <person name="Lapierre P."/>
            <person name="Musser K.A."/>
        </authorList>
    </citation>
    <scope>NUCLEOTIDE SEQUENCE [LARGE SCALE GENOMIC DNA]</scope>
    <source>
        <strain evidence="4 5">HAMBI 3106</strain>
    </source>
</reference>
<dbReference type="PANTHER" id="PTHR30605">
    <property type="entry name" value="ANHYDRO-N-ACETYLMURAMIC ACID KINASE"/>
    <property type="match status" value="1"/>
</dbReference>
<keyword evidence="2" id="KW-0547">Nucleotide-binding</keyword>
<dbReference type="Pfam" id="PF03702">
    <property type="entry name" value="AnmK"/>
    <property type="match status" value="1"/>
</dbReference>
<keyword evidence="1 2" id="KW-0119">Carbohydrate metabolism</keyword>
<comment type="pathway">
    <text evidence="2">Amino-sugar metabolism; 1,6-anhydro-N-acetylmuramate degradation.</text>
</comment>
<dbReference type="RefSeq" id="WP_036716496.1">
    <property type="nucleotide sequence ID" value="NZ_JRKS01000003.1"/>
</dbReference>
<dbReference type="EC" id="2.7.1.170" evidence="2"/>
<keyword evidence="2" id="KW-0067">ATP-binding</keyword>
<comment type="function">
    <text evidence="2">Catalyzes the specific phosphorylation of 1,6-anhydro-N-acetylmuramic acid (anhMurNAc) with the simultaneous cleavage of the 1,6-anhydro ring, generating MurNAc-6-P. Is required for the utilization of anhMurNAc either imported from the medium or derived from its own cell wall murein, and thus plays a role in cell wall recycling.</text>
</comment>
<feature type="binding site" evidence="2">
    <location>
        <begin position="19"/>
        <end position="26"/>
    </location>
    <ligand>
        <name>ATP</name>
        <dbReference type="ChEBI" id="CHEBI:30616"/>
    </ligand>
</feature>
<dbReference type="UniPathway" id="UPA00343"/>
<dbReference type="EMBL" id="JRKS01000003">
    <property type="protein sequence ID" value="KGJ09288.1"/>
    <property type="molecule type" value="Genomic_DNA"/>
</dbReference>
<keyword evidence="5" id="KW-1185">Reference proteome</keyword>
<dbReference type="GO" id="GO:0097175">
    <property type="term" value="P:1,6-anhydro-N-acetyl-beta-muramic acid catabolic process"/>
    <property type="evidence" value="ECO:0007669"/>
    <property type="project" value="UniProtKB-UniRule"/>
</dbReference>
<evidence type="ECO:0000256" key="2">
    <source>
        <dbReference type="HAMAP-Rule" id="MF_01270"/>
    </source>
</evidence>
<dbReference type="Proteomes" id="UP000029917">
    <property type="component" value="Unassembled WGS sequence"/>
</dbReference>
<dbReference type="GO" id="GO:0005524">
    <property type="term" value="F:ATP binding"/>
    <property type="evidence" value="ECO:0007669"/>
    <property type="project" value="UniProtKB-UniRule"/>
</dbReference>
<evidence type="ECO:0000313" key="4">
    <source>
        <dbReference type="EMBL" id="KGJ09288.1"/>
    </source>
</evidence>
<feature type="region of interest" description="Disordered" evidence="3">
    <location>
        <begin position="352"/>
        <end position="373"/>
    </location>
</feature>
<dbReference type="GO" id="GO:0006040">
    <property type="term" value="P:amino sugar metabolic process"/>
    <property type="evidence" value="ECO:0007669"/>
    <property type="project" value="InterPro"/>
</dbReference>
<dbReference type="STRING" id="690417.IC63_02215"/>
<evidence type="ECO:0000256" key="1">
    <source>
        <dbReference type="ARBA" id="ARBA00023277"/>
    </source>
</evidence>
<comment type="similarity">
    <text evidence="2">Belongs to the anhydro-N-acetylmuramic acid kinase family.</text>
</comment>
<accession>A0A099FGG4</accession>
<keyword evidence="2 4" id="KW-0418">Kinase</keyword>
<comment type="caution">
    <text evidence="4">The sequence shown here is derived from an EMBL/GenBank/DDBJ whole genome shotgun (WGS) entry which is preliminary data.</text>
</comment>
<dbReference type="Gene3D" id="3.30.420.40">
    <property type="match status" value="2"/>
</dbReference>
<dbReference type="PANTHER" id="PTHR30605:SF0">
    <property type="entry name" value="ANHYDRO-N-ACETYLMURAMIC ACID KINASE"/>
    <property type="match status" value="1"/>
</dbReference>
<reference evidence="4 5" key="1">
    <citation type="submission" date="2014-09" db="EMBL/GenBank/DDBJ databases">
        <authorList>
            <person name="McGinnis J.M."/>
            <person name="Wolfgang W.J."/>
        </authorList>
    </citation>
    <scope>NUCLEOTIDE SEQUENCE [LARGE SCALE GENOMIC DNA]</scope>
    <source>
        <strain evidence="4 5">HAMBI 3106</strain>
    </source>
</reference>
<dbReference type="SUPFAM" id="SSF53067">
    <property type="entry name" value="Actin-like ATPase domain"/>
    <property type="match status" value="1"/>
</dbReference>
<dbReference type="GO" id="GO:0016301">
    <property type="term" value="F:kinase activity"/>
    <property type="evidence" value="ECO:0007669"/>
    <property type="project" value="UniProtKB-KW"/>
</dbReference>
<name>A0A099FGG4_9RHOB</name>
<dbReference type="NCBIfam" id="NF007141">
    <property type="entry name" value="PRK09585.1-5"/>
    <property type="match status" value="1"/>
</dbReference>
<organism evidence="4 5">
    <name type="scientific">Paracoccus sphaerophysae</name>
    <dbReference type="NCBI Taxonomy" id="690417"/>
    <lineage>
        <taxon>Bacteria</taxon>
        <taxon>Pseudomonadati</taxon>
        <taxon>Pseudomonadota</taxon>
        <taxon>Alphaproteobacteria</taxon>
        <taxon>Rhodobacterales</taxon>
        <taxon>Paracoccaceae</taxon>
        <taxon>Paracoccus</taxon>
    </lineage>
</organism>
<dbReference type="InterPro" id="IPR043129">
    <property type="entry name" value="ATPase_NBD"/>
</dbReference>
<evidence type="ECO:0000313" key="5">
    <source>
        <dbReference type="Proteomes" id="UP000029917"/>
    </source>
</evidence>
<dbReference type="OrthoDB" id="9763949at2"/>
<dbReference type="HAMAP" id="MF_01270">
    <property type="entry name" value="AnhMurNAc_kinase"/>
    <property type="match status" value="1"/>
</dbReference>